<proteinExistence type="predicted"/>
<keyword evidence="3 5" id="KW-1133">Transmembrane helix</keyword>
<dbReference type="InterPro" id="IPR007318">
    <property type="entry name" value="Phopholipid_MeTrfase"/>
</dbReference>
<comment type="subcellular location">
    <subcellularLocation>
        <location evidence="1">Endomembrane system</location>
        <topology evidence="1">Multi-pass membrane protein</topology>
    </subcellularLocation>
</comment>
<dbReference type="AlphaFoldDB" id="A0A2N9LLT1"/>
<name>A0A2N9LLT1_9BACT</name>
<feature type="transmembrane region" description="Helical" evidence="5">
    <location>
        <begin position="91"/>
        <end position="110"/>
    </location>
</feature>
<accession>A0A2N9LLT1</accession>
<dbReference type="GO" id="GO:0012505">
    <property type="term" value="C:endomembrane system"/>
    <property type="evidence" value="ECO:0007669"/>
    <property type="project" value="UniProtKB-SubCell"/>
</dbReference>
<evidence type="ECO:0000313" key="7">
    <source>
        <dbReference type="Proteomes" id="UP000239735"/>
    </source>
</evidence>
<keyword evidence="4 5" id="KW-0472">Membrane</keyword>
<dbReference type="EMBL" id="OKRB01000101">
    <property type="protein sequence ID" value="SPE24172.1"/>
    <property type="molecule type" value="Genomic_DNA"/>
</dbReference>
<evidence type="ECO:0008006" key="8">
    <source>
        <dbReference type="Google" id="ProtNLM"/>
    </source>
</evidence>
<protein>
    <recommendedName>
        <fullName evidence="8">Isoprenylcysteine carboxyl methyltransferase</fullName>
    </recommendedName>
</protein>
<gene>
    <name evidence="6" type="ORF">SBA5_430051</name>
</gene>
<dbReference type="OrthoDB" id="272002at2"/>
<dbReference type="Pfam" id="PF04191">
    <property type="entry name" value="PEMT"/>
    <property type="match status" value="1"/>
</dbReference>
<keyword evidence="2 5" id="KW-0812">Transmembrane</keyword>
<evidence type="ECO:0000313" key="6">
    <source>
        <dbReference type="EMBL" id="SPE24172.1"/>
    </source>
</evidence>
<sequence length="170" mass="19178">MRRIRAVTGSAVFLAIAPGTVAGYIPWRICRWHVEAPLAGIYLFRILGVLLITAGLPILLDSFARFAFQGLGTPAPVFPTRHLVVSGLYRYVRNPMYVAVAWLILGQGLFFGDVGVLKYGIAVWAAFHLFVLIYEEPTLRSAYGPEYEDFCKNVHRWVPRLRPWRQGENG</sequence>
<evidence type="ECO:0000256" key="5">
    <source>
        <dbReference type="SAM" id="Phobius"/>
    </source>
</evidence>
<feature type="transmembrane region" description="Helical" evidence="5">
    <location>
        <begin position="39"/>
        <end position="60"/>
    </location>
</feature>
<evidence type="ECO:0000256" key="1">
    <source>
        <dbReference type="ARBA" id="ARBA00004127"/>
    </source>
</evidence>
<dbReference type="Proteomes" id="UP000239735">
    <property type="component" value="Unassembled WGS sequence"/>
</dbReference>
<organism evidence="6 7">
    <name type="scientific">Candidatus Sulfuritelmatomonas gaucii</name>
    <dbReference type="NCBI Taxonomy" id="2043161"/>
    <lineage>
        <taxon>Bacteria</taxon>
        <taxon>Pseudomonadati</taxon>
        <taxon>Acidobacteriota</taxon>
        <taxon>Terriglobia</taxon>
        <taxon>Terriglobales</taxon>
        <taxon>Acidobacteriaceae</taxon>
        <taxon>Candidatus Sulfuritelmatomonas</taxon>
    </lineage>
</organism>
<dbReference type="Gene3D" id="1.20.120.1630">
    <property type="match status" value="1"/>
</dbReference>
<reference evidence="7" key="1">
    <citation type="submission" date="2018-02" db="EMBL/GenBank/DDBJ databases">
        <authorList>
            <person name="Hausmann B."/>
        </authorList>
    </citation>
    <scope>NUCLEOTIDE SEQUENCE [LARGE SCALE GENOMIC DNA]</scope>
    <source>
        <strain evidence="7">Peat soil MAG SbA5</strain>
    </source>
</reference>
<evidence type="ECO:0000256" key="2">
    <source>
        <dbReference type="ARBA" id="ARBA00022692"/>
    </source>
</evidence>
<evidence type="ECO:0000256" key="4">
    <source>
        <dbReference type="ARBA" id="ARBA00023136"/>
    </source>
</evidence>
<evidence type="ECO:0000256" key="3">
    <source>
        <dbReference type="ARBA" id="ARBA00022989"/>
    </source>
</evidence>